<feature type="domain" description="Metallo-beta-lactamase" evidence="1">
    <location>
        <begin position="18"/>
        <end position="205"/>
    </location>
</feature>
<proteinExistence type="predicted"/>
<dbReference type="RefSeq" id="WP_344684159.1">
    <property type="nucleotide sequence ID" value="NZ_BAAAUX010000022.1"/>
</dbReference>
<name>A0ABN3VJA1_9PSEU</name>
<evidence type="ECO:0000313" key="3">
    <source>
        <dbReference type="Proteomes" id="UP001500979"/>
    </source>
</evidence>
<accession>A0ABN3VJA1</accession>
<keyword evidence="3" id="KW-1185">Reference proteome</keyword>
<dbReference type="PANTHER" id="PTHR46018">
    <property type="entry name" value="ZINC PHOSPHODIESTERASE ELAC PROTEIN 1"/>
    <property type="match status" value="1"/>
</dbReference>
<dbReference type="Gene3D" id="3.60.15.10">
    <property type="entry name" value="Ribonuclease Z/Hydroxyacylglutathione hydrolase-like"/>
    <property type="match status" value="1"/>
</dbReference>
<reference evidence="2 3" key="1">
    <citation type="journal article" date="2019" name="Int. J. Syst. Evol. Microbiol.">
        <title>The Global Catalogue of Microorganisms (GCM) 10K type strain sequencing project: providing services to taxonomists for standard genome sequencing and annotation.</title>
        <authorList>
            <consortium name="The Broad Institute Genomics Platform"/>
            <consortium name="The Broad Institute Genome Sequencing Center for Infectious Disease"/>
            <person name="Wu L."/>
            <person name="Ma J."/>
        </authorList>
    </citation>
    <scope>NUCLEOTIDE SEQUENCE [LARGE SCALE GENOMIC DNA]</scope>
    <source>
        <strain evidence="2 3">JCM 9383</strain>
    </source>
</reference>
<organism evidence="2 3">
    <name type="scientific">Saccharopolyspora taberi</name>
    <dbReference type="NCBI Taxonomy" id="60895"/>
    <lineage>
        <taxon>Bacteria</taxon>
        <taxon>Bacillati</taxon>
        <taxon>Actinomycetota</taxon>
        <taxon>Actinomycetes</taxon>
        <taxon>Pseudonocardiales</taxon>
        <taxon>Pseudonocardiaceae</taxon>
        <taxon>Saccharopolyspora</taxon>
    </lineage>
</organism>
<dbReference type="SUPFAM" id="SSF56281">
    <property type="entry name" value="Metallo-hydrolase/oxidoreductase"/>
    <property type="match status" value="1"/>
</dbReference>
<comment type="caution">
    <text evidence="2">The sequence shown here is derived from an EMBL/GenBank/DDBJ whole genome shotgun (WGS) entry which is preliminary data.</text>
</comment>
<dbReference type="Proteomes" id="UP001500979">
    <property type="component" value="Unassembled WGS sequence"/>
</dbReference>
<dbReference type="EMBL" id="BAAAUX010000022">
    <property type="protein sequence ID" value="GAA2810816.1"/>
    <property type="molecule type" value="Genomic_DNA"/>
</dbReference>
<gene>
    <name evidence="2" type="ORF">GCM10010470_52680</name>
</gene>
<dbReference type="InterPro" id="IPR036866">
    <property type="entry name" value="RibonucZ/Hydroxyglut_hydro"/>
</dbReference>
<sequence length="256" mass="27108">MKLTILGCSGSMPGPDSPASGYLVESGDTRIVLDLGNGTFGALQRHVDPFDLDALLLSHLHPDHCADFAALTVLRRYHPAPPHDTAQHRLPVLAPEGAPARLAALYAPSPEELSETDLTDVYDFAALTPEPVRVGPFEIHAVPVDHVCPGWGFRIAAEGKVLAYTGDTGPCDELTELAQGVDVLLAEASWADFPGAPEGVHLSGRQAGEVAKGAGARRLLLTHLQPWADPEAVLGEARAHFEGPTEIVAAGRTYEV</sequence>
<dbReference type="Pfam" id="PF12706">
    <property type="entry name" value="Lactamase_B_2"/>
    <property type="match status" value="1"/>
</dbReference>
<dbReference type="InterPro" id="IPR001279">
    <property type="entry name" value="Metallo-B-lactamas"/>
</dbReference>
<evidence type="ECO:0000313" key="2">
    <source>
        <dbReference type="EMBL" id="GAA2810816.1"/>
    </source>
</evidence>
<dbReference type="PANTHER" id="PTHR46018:SF4">
    <property type="entry name" value="METALLO-HYDROLASE YHFI-RELATED"/>
    <property type="match status" value="1"/>
</dbReference>
<protein>
    <submittedName>
        <fullName evidence="2">MBL fold metallo-hydrolase</fullName>
    </submittedName>
</protein>
<evidence type="ECO:0000259" key="1">
    <source>
        <dbReference type="SMART" id="SM00849"/>
    </source>
</evidence>
<dbReference type="CDD" id="cd07716">
    <property type="entry name" value="RNaseZ_short-form-like_MBL-fold"/>
    <property type="match status" value="1"/>
</dbReference>
<dbReference type="SMART" id="SM00849">
    <property type="entry name" value="Lactamase_B"/>
    <property type="match status" value="1"/>
</dbReference>